<keyword evidence="3" id="KW-0325">Glycoprotein</keyword>
<dbReference type="GO" id="GO:0005794">
    <property type="term" value="C:Golgi apparatus"/>
    <property type="evidence" value="ECO:0007669"/>
    <property type="project" value="UniProtKB-ARBA"/>
</dbReference>
<proteinExistence type="predicted"/>
<protein>
    <recommendedName>
        <fullName evidence="5">Glycosyltransferase 61 catalytic domain-containing protein</fullName>
    </recommendedName>
</protein>
<evidence type="ECO:0000259" key="5">
    <source>
        <dbReference type="Pfam" id="PF04577"/>
    </source>
</evidence>
<dbReference type="GO" id="GO:0016763">
    <property type="term" value="F:pentosyltransferase activity"/>
    <property type="evidence" value="ECO:0007669"/>
    <property type="project" value="UniProtKB-ARBA"/>
</dbReference>
<feature type="region of interest" description="Disordered" evidence="4">
    <location>
        <begin position="120"/>
        <end position="155"/>
    </location>
</feature>
<keyword evidence="2" id="KW-0808">Transferase</keyword>
<evidence type="ECO:0000313" key="7">
    <source>
        <dbReference type="Proteomes" id="UP000054558"/>
    </source>
</evidence>
<dbReference type="InterPro" id="IPR007657">
    <property type="entry name" value="Glycosyltransferase_61"/>
</dbReference>
<evidence type="ECO:0000256" key="1">
    <source>
        <dbReference type="ARBA" id="ARBA00022676"/>
    </source>
</evidence>
<dbReference type="InterPro" id="IPR049625">
    <property type="entry name" value="Glyco_transf_61_cat"/>
</dbReference>
<sequence>MRTAVNRSLARGRPSRKFGDFSANGEQYSRVSALLDRLKIDEMESKVVMRRAAVKRPRSADTLVLSSGLAGWQRQRTAGNGNEAELGTKDLFRKVAGAAVESLRAKKGAEVSAEGSLEAGVIQHEKGEGSPSAKGRLAFPGLSRQDENTETTQKSSLLGRAGLWDEGSMVWDSPKSTAECVRDADGSDVCHYGEVVCYDGERGKLVLVDDDRKGEAFASEIIFQDGRWTQGRLPPDSKWPLPINNKIEGVWESADVLANATFLDGGLWFVRPETDTTNHIWHNGLSFTGLLQAQMRNASGAFPPLDHVLVLNRTAGTSGYTDYNLGMLKIVSQPQTKLVFTKDLPHKNRLLCAERGGITSYKPSWSTGPLDAAELRARAYEHLKIPHVDRANWTRVTLVNRPSGFPRHVENADEVTEALRKLGLEVDLVQEVARQSRSFREQVLTMSQTGILIAPHGGGLANLAWLPENAAVIELFPNKCVQTEYRNMAAVRNLIYFGVEAVNYTHPQVGADFTPEEVARCQGLHSIDHSHDGTCNQMVKNYPFRVPVEELAKTVRYALEHFFMLQVPFPNQRRL</sequence>
<organism evidence="6 7">
    <name type="scientific">Klebsormidium nitens</name>
    <name type="common">Green alga</name>
    <name type="synonym">Ulothrix nitens</name>
    <dbReference type="NCBI Taxonomy" id="105231"/>
    <lineage>
        <taxon>Eukaryota</taxon>
        <taxon>Viridiplantae</taxon>
        <taxon>Streptophyta</taxon>
        <taxon>Klebsormidiophyceae</taxon>
        <taxon>Klebsormidiales</taxon>
        <taxon>Klebsormidiaceae</taxon>
        <taxon>Klebsormidium</taxon>
    </lineage>
</organism>
<evidence type="ECO:0000256" key="4">
    <source>
        <dbReference type="SAM" id="MobiDB-lite"/>
    </source>
</evidence>
<dbReference type="OrthoDB" id="529273at2759"/>
<gene>
    <name evidence="6" type="ORF">KFL_001530060</name>
</gene>
<evidence type="ECO:0000256" key="2">
    <source>
        <dbReference type="ARBA" id="ARBA00022679"/>
    </source>
</evidence>
<dbReference type="EMBL" id="DF237102">
    <property type="protein sequence ID" value="GAQ83563.1"/>
    <property type="molecule type" value="Genomic_DNA"/>
</dbReference>
<feature type="domain" description="Glycosyltransferase 61 catalytic" evidence="5">
    <location>
        <begin position="363"/>
        <end position="473"/>
    </location>
</feature>
<reference evidence="6 7" key="1">
    <citation type="journal article" date="2014" name="Nat. Commun.">
        <title>Klebsormidium flaccidum genome reveals primary factors for plant terrestrial adaptation.</title>
        <authorList>
            <person name="Hori K."/>
            <person name="Maruyama F."/>
            <person name="Fujisawa T."/>
            <person name="Togashi T."/>
            <person name="Yamamoto N."/>
            <person name="Seo M."/>
            <person name="Sato S."/>
            <person name="Yamada T."/>
            <person name="Mori H."/>
            <person name="Tajima N."/>
            <person name="Moriyama T."/>
            <person name="Ikeuchi M."/>
            <person name="Watanabe M."/>
            <person name="Wada H."/>
            <person name="Kobayashi K."/>
            <person name="Saito M."/>
            <person name="Masuda T."/>
            <person name="Sasaki-Sekimoto Y."/>
            <person name="Mashiguchi K."/>
            <person name="Awai K."/>
            <person name="Shimojima M."/>
            <person name="Masuda S."/>
            <person name="Iwai M."/>
            <person name="Nobusawa T."/>
            <person name="Narise T."/>
            <person name="Kondo S."/>
            <person name="Saito H."/>
            <person name="Sato R."/>
            <person name="Murakawa M."/>
            <person name="Ihara Y."/>
            <person name="Oshima-Yamada Y."/>
            <person name="Ohtaka K."/>
            <person name="Satoh M."/>
            <person name="Sonobe K."/>
            <person name="Ishii M."/>
            <person name="Ohtani R."/>
            <person name="Kanamori-Sato M."/>
            <person name="Honoki R."/>
            <person name="Miyazaki D."/>
            <person name="Mochizuki H."/>
            <person name="Umetsu J."/>
            <person name="Higashi K."/>
            <person name="Shibata D."/>
            <person name="Kamiya Y."/>
            <person name="Sato N."/>
            <person name="Nakamura Y."/>
            <person name="Tabata S."/>
            <person name="Ida S."/>
            <person name="Kurokawa K."/>
            <person name="Ohta H."/>
        </authorList>
    </citation>
    <scope>NUCLEOTIDE SEQUENCE [LARGE SCALE GENOMIC DNA]</scope>
    <source>
        <strain evidence="6 7">NIES-2285</strain>
    </source>
</reference>
<dbReference type="Proteomes" id="UP000054558">
    <property type="component" value="Unassembled WGS sequence"/>
</dbReference>
<dbReference type="Pfam" id="PF04577">
    <property type="entry name" value="Glyco_transf_61"/>
    <property type="match status" value="1"/>
</dbReference>
<accession>A0A1Y1HZE8</accession>
<feature type="region of interest" description="Disordered" evidence="4">
    <location>
        <begin position="1"/>
        <end position="22"/>
    </location>
</feature>
<keyword evidence="7" id="KW-1185">Reference proteome</keyword>
<name>A0A1Y1HZE8_KLENI</name>
<dbReference type="PANTHER" id="PTHR20961">
    <property type="entry name" value="GLYCOSYLTRANSFERASE"/>
    <property type="match status" value="1"/>
</dbReference>
<evidence type="ECO:0000313" key="6">
    <source>
        <dbReference type="EMBL" id="GAQ83563.1"/>
    </source>
</evidence>
<dbReference type="AlphaFoldDB" id="A0A1Y1HZE8"/>
<keyword evidence="1" id="KW-0328">Glycosyltransferase</keyword>
<evidence type="ECO:0000256" key="3">
    <source>
        <dbReference type="ARBA" id="ARBA00023180"/>
    </source>
</evidence>